<dbReference type="EMBL" id="CAJNOR010000051">
    <property type="protein sequence ID" value="CAF0774393.1"/>
    <property type="molecule type" value="Genomic_DNA"/>
</dbReference>
<feature type="compositionally biased region" description="Polar residues" evidence="1">
    <location>
        <begin position="163"/>
        <end position="173"/>
    </location>
</feature>
<feature type="region of interest" description="Disordered" evidence="1">
    <location>
        <begin position="247"/>
        <end position="271"/>
    </location>
</feature>
<dbReference type="Proteomes" id="UP000663828">
    <property type="component" value="Unassembled WGS sequence"/>
</dbReference>
<evidence type="ECO:0000313" key="3">
    <source>
        <dbReference type="Proteomes" id="UP000663828"/>
    </source>
</evidence>
<name>A0A813QZU6_ADIRI</name>
<accession>A0A813QZU6</accession>
<sequence>MLNSSCQKRKSRSLECISRNSLLKNAKYHQSYHLSLMNFEQQCHFNDVLENRTNEQQKHDSHAGNEQKQQQICPRRRSIIKTSDISRSISKKSVTFASLTSVFDLPENEYEIDHSPCHHKTIIGKDFVIIIRNRHHINDDAVTTDSDENIESHSMYSRKDSPTRSPQLHAVTTSHRSRKSLLRHLIHHRHHEKKHHYEIESINRSISTPNMRFASTSSNHPAHRLKTLSTWWKSSAISRFLKSFGQQSDTTYQRKHAHRSRKFQRLSNHLL</sequence>
<evidence type="ECO:0000313" key="2">
    <source>
        <dbReference type="EMBL" id="CAF0774393.1"/>
    </source>
</evidence>
<dbReference type="AlphaFoldDB" id="A0A813QZU6"/>
<keyword evidence="3" id="KW-1185">Reference proteome</keyword>
<reference evidence="2" key="1">
    <citation type="submission" date="2021-02" db="EMBL/GenBank/DDBJ databases">
        <authorList>
            <person name="Nowell W R."/>
        </authorList>
    </citation>
    <scope>NUCLEOTIDE SEQUENCE</scope>
</reference>
<feature type="compositionally biased region" description="Basic residues" evidence="1">
    <location>
        <begin position="253"/>
        <end position="264"/>
    </location>
</feature>
<organism evidence="2 3">
    <name type="scientific">Adineta ricciae</name>
    <name type="common">Rotifer</name>
    <dbReference type="NCBI Taxonomy" id="249248"/>
    <lineage>
        <taxon>Eukaryota</taxon>
        <taxon>Metazoa</taxon>
        <taxon>Spiralia</taxon>
        <taxon>Gnathifera</taxon>
        <taxon>Rotifera</taxon>
        <taxon>Eurotatoria</taxon>
        <taxon>Bdelloidea</taxon>
        <taxon>Adinetida</taxon>
        <taxon>Adinetidae</taxon>
        <taxon>Adineta</taxon>
    </lineage>
</organism>
<feature type="region of interest" description="Disordered" evidence="1">
    <location>
        <begin position="144"/>
        <end position="174"/>
    </location>
</feature>
<comment type="caution">
    <text evidence="2">The sequence shown here is derived from an EMBL/GenBank/DDBJ whole genome shotgun (WGS) entry which is preliminary data.</text>
</comment>
<feature type="compositionally biased region" description="Basic and acidic residues" evidence="1">
    <location>
        <begin position="54"/>
        <end position="65"/>
    </location>
</feature>
<feature type="region of interest" description="Disordered" evidence="1">
    <location>
        <begin position="54"/>
        <end position="77"/>
    </location>
</feature>
<proteinExistence type="predicted"/>
<protein>
    <submittedName>
        <fullName evidence="2">Uncharacterized protein</fullName>
    </submittedName>
</protein>
<gene>
    <name evidence="2" type="ORF">XAT740_LOCUS1626</name>
</gene>
<evidence type="ECO:0000256" key="1">
    <source>
        <dbReference type="SAM" id="MobiDB-lite"/>
    </source>
</evidence>